<evidence type="ECO:0000313" key="7">
    <source>
        <dbReference type="Proteomes" id="UP000318313"/>
    </source>
</evidence>
<dbReference type="SUPFAM" id="SSF88659">
    <property type="entry name" value="Sigma3 and sigma4 domains of RNA polymerase sigma factors"/>
    <property type="match status" value="1"/>
</dbReference>
<evidence type="ECO:0000256" key="3">
    <source>
        <dbReference type="ARBA" id="ARBA00023082"/>
    </source>
</evidence>
<sequence length="175" mass="20467">MNEVVVNNVFFQQLLQHQGPLHAYVLSLIGNTTDARDLLQDINQCLLEKRDSFTPGTNFLAWSRKVAFYKIQSYWRDKKRSRLLFDDELLDSMSETIESMPDLFNDQIEALRSCITLLPDDKQTMMKQRYGQFMPLKNIASYWGKSEKAIGVMLLRIRLRLQDCIQKTIAARSRI</sequence>
<comment type="similarity">
    <text evidence="1">Belongs to the sigma-70 factor family. ECF subfamily.</text>
</comment>
<proteinExistence type="inferred from homology"/>
<gene>
    <name evidence="6" type="ORF">Enr17x_53320</name>
</gene>
<dbReference type="RefSeq" id="WP_145312654.1">
    <property type="nucleotide sequence ID" value="NZ_CP037452.1"/>
</dbReference>
<keyword evidence="2" id="KW-0805">Transcription regulation</keyword>
<evidence type="ECO:0000256" key="1">
    <source>
        <dbReference type="ARBA" id="ARBA00010641"/>
    </source>
</evidence>
<dbReference type="Gene3D" id="1.10.10.10">
    <property type="entry name" value="Winged helix-like DNA-binding domain superfamily/Winged helix DNA-binding domain"/>
    <property type="match status" value="1"/>
</dbReference>
<organism evidence="6 7">
    <name type="scientific">Gimesia fumaroli</name>
    <dbReference type="NCBI Taxonomy" id="2527976"/>
    <lineage>
        <taxon>Bacteria</taxon>
        <taxon>Pseudomonadati</taxon>
        <taxon>Planctomycetota</taxon>
        <taxon>Planctomycetia</taxon>
        <taxon>Planctomycetales</taxon>
        <taxon>Planctomycetaceae</taxon>
        <taxon>Gimesia</taxon>
    </lineage>
</organism>
<dbReference type="OrthoDB" id="270406at2"/>
<dbReference type="PANTHER" id="PTHR43133">
    <property type="entry name" value="RNA POLYMERASE ECF-TYPE SIGMA FACTO"/>
    <property type="match status" value="1"/>
</dbReference>
<keyword evidence="7" id="KW-1185">Reference proteome</keyword>
<dbReference type="PANTHER" id="PTHR43133:SF51">
    <property type="entry name" value="RNA POLYMERASE SIGMA FACTOR"/>
    <property type="match status" value="1"/>
</dbReference>
<dbReference type="KEGG" id="gfm:Enr17x_53320"/>
<evidence type="ECO:0000259" key="5">
    <source>
        <dbReference type="Pfam" id="PF04542"/>
    </source>
</evidence>
<dbReference type="GO" id="GO:0016987">
    <property type="term" value="F:sigma factor activity"/>
    <property type="evidence" value="ECO:0007669"/>
    <property type="project" value="UniProtKB-KW"/>
</dbReference>
<dbReference type="InterPro" id="IPR036388">
    <property type="entry name" value="WH-like_DNA-bd_sf"/>
</dbReference>
<dbReference type="InterPro" id="IPR013324">
    <property type="entry name" value="RNA_pol_sigma_r3/r4-like"/>
</dbReference>
<dbReference type="InterPro" id="IPR013325">
    <property type="entry name" value="RNA_pol_sigma_r2"/>
</dbReference>
<dbReference type="GO" id="GO:0006352">
    <property type="term" value="P:DNA-templated transcription initiation"/>
    <property type="evidence" value="ECO:0007669"/>
    <property type="project" value="InterPro"/>
</dbReference>
<evidence type="ECO:0000313" key="6">
    <source>
        <dbReference type="EMBL" id="QDV53260.1"/>
    </source>
</evidence>
<dbReference type="Gene3D" id="1.10.1740.10">
    <property type="match status" value="1"/>
</dbReference>
<accession>A0A518IJN2</accession>
<reference evidence="6 7" key="1">
    <citation type="submission" date="2019-03" db="EMBL/GenBank/DDBJ databases">
        <title>Deep-cultivation of Planctomycetes and their phenomic and genomic characterization uncovers novel biology.</title>
        <authorList>
            <person name="Wiegand S."/>
            <person name="Jogler M."/>
            <person name="Boedeker C."/>
            <person name="Pinto D."/>
            <person name="Vollmers J."/>
            <person name="Rivas-Marin E."/>
            <person name="Kohn T."/>
            <person name="Peeters S.H."/>
            <person name="Heuer A."/>
            <person name="Rast P."/>
            <person name="Oberbeckmann S."/>
            <person name="Bunk B."/>
            <person name="Jeske O."/>
            <person name="Meyerdierks A."/>
            <person name="Storesund J.E."/>
            <person name="Kallscheuer N."/>
            <person name="Luecker S."/>
            <person name="Lage O.M."/>
            <person name="Pohl T."/>
            <person name="Merkel B.J."/>
            <person name="Hornburger P."/>
            <person name="Mueller R.-W."/>
            <person name="Bruemmer F."/>
            <person name="Labrenz M."/>
            <person name="Spormann A.M."/>
            <person name="Op den Camp H."/>
            <person name="Overmann J."/>
            <person name="Amann R."/>
            <person name="Jetten M.S.M."/>
            <person name="Mascher T."/>
            <person name="Medema M.H."/>
            <person name="Devos D.P."/>
            <person name="Kaster A.-K."/>
            <person name="Ovreas L."/>
            <person name="Rohde M."/>
            <person name="Galperin M.Y."/>
            <person name="Jogler C."/>
        </authorList>
    </citation>
    <scope>NUCLEOTIDE SEQUENCE [LARGE SCALE GENOMIC DNA]</scope>
    <source>
        <strain evidence="6 7">Enr17</strain>
    </source>
</reference>
<dbReference type="InterPro" id="IPR014284">
    <property type="entry name" value="RNA_pol_sigma-70_dom"/>
</dbReference>
<dbReference type="InterPro" id="IPR007627">
    <property type="entry name" value="RNA_pol_sigma70_r2"/>
</dbReference>
<keyword evidence="3" id="KW-0731">Sigma factor</keyword>
<dbReference type="InterPro" id="IPR014331">
    <property type="entry name" value="RNA_pol_sigma70_ECF_RHOBA"/>
</dbReference>
<keyword evidence="4" id="KW-0804">Transcription</keyword>
<dbReference type="InterPro" id="IPR039425">
    <property type="entry name" value="RNA_pol_sigma-70-like"/>
</dbReference>
<evidence type="ECO:0000256" key="4">
    <source>
        <dbReference type="ARBA" id="ARBA00023163"/>
    </source>
</evidence>
<dbReference type="EMBL" id="CP037452">
    <property type="protein sequence ID" value="QDV53260.1"/>
    <property type="molecule type" value="Genomic_DNA"/>
</dbReference>
<protein>
    <submittedName>
        <fullName evidence="6">RNA polymerase sigma factor</fullName>
    </submittedName>
</protein>
<dbReference type="NCBIfam" id="TIGR02937">
    <property type="entry name" value="sigma70-ECF"/>
    <property type="match status" value="1"/>
</dbReference>
<feature type="domain" description="RNA polymerase sigma-70 region 2" evidence="5">
    <location>
        <begin position="16"/>
        <end position="80"/>
    </location>
</feature>
<name>A0A518IJN2_9PLAN</name>
<dbReference type="Proteomes" id="UP000318313">
    <property type="component" value="Chromosome"/>
</dbReference>
<dbReference type="NCBIfam" id="TIGR02989">
    <property type="entry name" value="Sig-70_gvs1"/>
    <property type="match status" value="1"/>
</dbReference>
<evidence type="ECO:0000256" key="2">
    <source>
        <dbReference type="ARBA" id="ARBA00023015"/>
    </source>
</evidence>
<dbReference type="SUPFAM" id="SSF88946">
    <property type="entry name" value="Sigma2 domain of RNA polymerase sigma factors"/>
    <property type="match status" value="1"/>
</dbReference>
<dbReference type="AlphaFoldDB" id="A0A518IJN2"/>
<dbReference type="Pfam" id="PF04542">
    <property type="entry name" value="Sigma70_r2"/>
    <property type="match status" value="1"/>
</dbReference>